<dbReference type="PROSITE" id="PS51352">
    <property type="entry name" value="THIOREDOXIN_2"/>
    <property type="match status" value="1"/>
</dbReference>
<dbReference type="Proteomes" id="UP001211907">
    <property type="component" value="Unassembled WGS sequence"/>
</dbReference>
<gene>
    <name evidence="3" type="ORF">HK100_009186</name>
</gene>
<dbReference type="GO" id="GO:0031397">
    <property type="term" value="P:negative regulation of protein ubiquitination"/>
    <property type="evidence" value="ECO:0007669"/>
    <property type="project" value="TreeGrafter"/>
</dbReference>
<dbReference type="SUPFAM" id="SSF52833">
    <property type="entry name" value="Thioredoxin-like"/>
    <property type="match status" value="1"/>
</dbReference>
<evidence type="ECO:0000313" key="3">
    <source>
        <dbReference type="EMBL" id="KAJ3085031.1"/>
    </source>
</evidence>
<organism evidence="3 4">
    <name type="scientific">Physocladia obscura</name>
    <dbReference type="NCBI Taxonomy" id="109957"/>
    <lineage>
        <taxon>Eukaryota</taxon>
        <taxon>Fungi</taxon>
        <taxon>Fungi incertae sedis</taxon>
        <taxon>Chytridiomycota</taxon>
        <taxon>Chytridiomycota incertae sedis</taxon>
        <taxon>Chytridiomycetes</taxon>
        <taxon>Chytridiales</taxon>
        <taxon>Chytriomycetaceae</taxon>
        <taxon>Physocladia</taxon>
    </lineage>
</organism>
<keyword evidence="4" id="KW-1185">Reference proteome</keyword>
<protein>
    <recommendedName>
        <fullName evidence="2">Thioredoxin domain-containing protein</fullName>
    </recommendedName>
</protein>
<sequence length="560" mass="61268">MGYDFSALLGPTLLTKTATTATTTTGSAGRSDTVGTLLQTSAIGQPAGRTAVMVYFSGGWCPPCRAFTPVLGQFHAAVGGRADIVTLSADRSEEAFAAYWGANPTVTWQAVPWADRARYQLLLASYEIVGIPALLVFDAATGALVTRHGVEAVTRDPRGLHFPYAPRSVRQVLADAGVAPLVKGRRLALFFDAPANAFRRDAYSWGLCSNCSLRQSGDKLWCPACPLLALCPDCAALDTEHALPNSSFAPFNAPPPPPPPDPANSTRQQPHLHQLRVVSPPDPATESRLVRQALLDGYLAAKARHEADDSEPAFEILMISFAKTPEDHTIHTANVPWLVVPFDTKFSTGFHLSLLYNVEYDVTAVVVLDEARNVINRNANLAIKKHRPVPFFPLKVVDLSESIISNNFDVYQKSIVVVFCESLVAATQNHHYNNHHFNTITTILNDVADFLYPSNETNGKLTCTVDNEQDFCSIVDGTTEPDFIFFTAAEQTEFTLSLRKWARLDAKETTPRLVVGNVRSGEFYTFPFPVGHFDGDNTDEDGLDKNGRTVVQVIRDFRSG</sequence>
<dbReference type="PANTHER" id="PTHR46472:SF1">
    <property type="entry name" value="NUCLEOREDOXIN"/>
    <property type="match status" value="1"/>
</dbReference>
<feature type="non-terminal residue" evidence="3">
    <location>
        <position position="560"/>
    </location>
</feature>
<dbReference type="GO" id="GO:0004791">
    <property type="term" value="F:thioredoxin-disulfide reductase (NADPH) activity"/>
    <property type="evidence" value="ECO:0007669"/>
    <property type="project" value="TreeGrafter"/>
</dbReference>
<dbReference type="InterPro" id="IPR012336">
    <property type="entry name" value="Thioredoxin-like_fold"/>
</dbReference>
<reference evidence="3" key="1">
    <citation type="submission" date="2020-05" db="EMBL/GenBank/DDBJ databases">
        <title>Phylogenomic resolution of chytrid fungi.</title>
        <authorList>
            <person name="Stajich J.E."/>
            <person name="Amses K."/>
            <person name="Simmons R."/>
            <person name="Seto K."/>
            <person name="Myers J."/>
            <person name="Bonds A."/>
            <person name="Quandt C.A."/>
            <person name="Barry K."/>
            <person name="Liu P."/>
            <person name="Grigoriev I."/>
            <person name="Longcore J.E."/>
            <person name="James T.Y."/>
        </authorList>
    </citation>
    <scope>NUCLEOTIDE SEQUENCE</scope>
    <source>
        <strain evidence="3">JEL0513</strain>
    </source>
</reference>
<dbReference type="Gene3D" id="3.40.30.10">
    <property type="entry name" value="Glutaredoxin"/>
    <property type="match status" value="1"/>
</dbReference>
<dbReference type="AlphaFoldDB" id="A0AAD5SNI0"/>
<feature type="domain" description="Thioredoxin" evidence="2">
    <location>
        <begin position="12"/>
        <end position="174"/>
    </location>
</feature>
<dbReference type="InterPro" id="IPR013766">
    <property type="entry name" value="Thioredoxin_domain"/>
</dbReference>
<evidence type="ECO:0000256" key="1">
    <source>
        <dbReference type="SAM" id="MobiDB-lite"/>
    </source>
</evidence>
<evidence type="ECO:0000259" key="2">
    <source>
        <dbReference type="PROSITE" id="PS51352"/>
    </source>
</evidence>
<dbReference type="InterPro" id="IPR036249">
    <property type="entry name" value="Thioredoxin-like_sf"/>
</dbReference>
<dbReference type="PROSITE" id="PS00194">
    <property type="entry name" value="THIOREDOXIN_1"/>
    <property type="match status" value="1"/>
</dbReference>
<evidence type="ECO:0000313" key="4">
    <source>
        <dbReference type="Proteomes" id="UP001211907"/>
    </source>
</evidence>
<name>A0AAD5SNI0_9FUNG</name>
<feature type="compositionally biased region" description="Pro residues" evidence="1">
    <location>
        <begin position="252"/>
        <end position="262"/>
    </location>
</feature>
<feature type="region of interest" description="Disordered" evidence="1">
    <location>
        <begin position="246"/>
        <end position="269"/>
    </location>
</feature>
<dbReference type="EMBL" id="JADGJH010004655">
    <property type="protein sequence ID" value="KAJ3085031.1"/>
    <property type="molecule type" value="Genomic_DNA"/>
</dbReference>
<dbReference type="Pfam" id="PF13905">
    <property type="entry name" value="Thioredoxin_8"/>
    <property type="match status" value="1"/>
</dbReference>
<proteinExistence type="predicted"/>
<dbReference type="GO" id="GO:0005634">
    <property type="term" value="C:nucleus"/>
    <property type="evidence" value="ECO:0007669"/>
    <property type="project" value="TreeGrafter"/>
</dbReference>
<accession>A0AAD5SNI0</accession>
<dbReference type="PANTHER" id="PTHR46472">
    <property type="entry name" value="NUCLEOREDOXIN"/>
    <property type="match status" value="1"/>
</dbReference>
<comment type="caution">
    <text evidence="3">The sequence shown here is derived from an EMBL/GenBank/DDBJ whole genome shotgun (WGS) entry which is preliminary data.</text>
</comment>
<dbReference type="InterPro" id="IPR017937">
    <property type="entry name" value="Thioredoxin_CS"/>
</dbReference>